<reference evidence="2 3" key="1">
    <citation type="submission" date="2021-05" db="EMBL/GenBank/DDBJ databases">
        <title>Genome Assembly of Synthetic Allotetraploid Brassica napus Reveals Homoeologous Exchanges between Subgenomes.</title>
        <authorList>
            <person name="Davis J.T."/>
        </authorList>
    </citation>
    <scope>NUCLEOTIDE SEQUENCE [LARGE SCALE GENOMIC DNA]</scope>
    <source>
        <strain evidence="3">cv. Da-Ae</strain>
        <tissue evidence="2">Seedling</tissue>
    </source>
</reference>
<proteinExistence type="predicted"/>
<dbReference type="Gene3D" id="3.90.70.10">
    <property type="entry name" value="Cysteine proteinases"/>
    <property type="match status" value="1"/>
</dbReference>
<dbReference type="InterPro" id="IPR038765">
    <property type="entry name" value="Papain-like_cys_pep_sf"/>
</dbReference>
<gene>
    <name evidence="2" type="ORF">HID58_079672</name>
</gene>
<feature type="non-terminal residue" evidence="2">
    <location>
        <position position="132"/>
    </location>
</feature>
<dbReference type="InterPro" id="IPR001394">
    <property type="entry name" value="Peptidase_C19_UCH"/>
</dbReference>
<sequence length="132" mass="14858">METLIPAGLGLKNLGNTYFLNSVLQFLTYTEFLDAYFLDVSNVKRFHVTGFCALCAMQRHVRTTLQASGGIAAPSLKLRRIFTKVPNFFFSLIYLCTSQLSSDVKEQETSAVDYTTGDMIFFYCDSYLQGSI</sequence>
<comment type="caution">
    <text evidence="2">The sequence shown here is derived from an EMBL/GenBank/DDBJ whole genome shotgun (WGS) entry which is preliminary data.</text>
</comment>
<feature type="domain" description="Peptidase C19 ubiquitin carboxyl-terminal hydrolase" evidence="1">
    <location>
        <begin position="10"/>
        <end position="89"/>
    </location>
</feature>
<keyword evidence="3" id="KW-1185">Reference proteome</keyword>
<dbReference type="Pfam" id="PF00443">
    <property type="entry name" value="UCH"/>
    <property type="match status" value="1"/>
</dbReference>
<dbReference type="EMBL" id="JAGKQM010000018">
    <property type="protein sequence ID" value="KAH0862461.1"/>
    <property type="molecule type" value="Genomic_DNA"/>
</dbReference>
<dbReference type="Proteomes" id="UP000824890">
    <property type="component" value="Unassembled WGS sequence"/>
</dbReference>
<evidence type="ECO:0000313" key="2">
    <source>
        <dbReference type="EMBL" id="KAH0862461.1"/>
    </source>
</evidence>
<dbReference type="SUPFAM" id="SSF54001">
    <property type="entry name" value="Cysteine proteinases"/>
    <property type="match status" value="1"/>
</dbReference>
<evidence type="ECO:0000313" key="3">
    <source>
        <dbReference type="Proteomes" id="UP000824890"/>
    </source>
</evidence>
<accession>A0ABQ7Y2S8</accession>
<name>A0ABQ7Y2S8_BRANA</name>
<evidence type="ECO:0000259" key="1">
    <source>
        <dbReference type="Pfam" id="PF00443"/>
    </source>
</evidence>
<organism evidence="2 3">
    <name type="scientific">Brassica napus</name>
    <name type="common">Rape</name>
    <dbReference type="NCBI Taxonomy" id="3708"/>
    <lineage>
        <taxon>Eukaryota</taxon>
        <taxon>Viridiplantae</taxon>
        <taxon>Streptophyta</taxon>
        <taxon>Embryophyta</taxon>
        <taxon>Tracheophyta</taxon>
        <taxon>Spermatophyta</taxon>
        <taxon>Magnoliopsida</taxon>
        <taxon>eudicotyledons</taxon>
        <taxon>Gunneridae</taxon>
        <taxon>Pentapetalae</taxon>
        <taxon>rosids</taxon>
        <taxon>malvids</taxon>
        <taxon>Brassicales</taxon>
        <taxon>Brassicaceae</taxon>
        <taxon>Brassiceae</taxon>
        <taxon>Brassica</taxon>
    </lineage>
</organism>
<protein>
    <recommendedName>
        <fullName evidence="1">Peptidase C19 ubiquitin carboxyl-terminal hydrolase domain-containing protein</fullName>
    </recommendedName>
</protein>